<dbReference type="Proteomes" id="UP000192132">
    <property type="component" value="Unassembled WGS sequence"/>
</dbReference>
<dbReference type="EMBL" id="MLCN01000008">
    <property type="protein sequence ID" value="ONG41650.1"/>
    <property type="molecule type" value="Genomic_DNA"/>
</dbReference>
<gene>
    <name evidence="2" type="ORF">BKE30_04305</name>
</gene>
<dbReference type="AlphaFoldDB" id="A0A1S8CYV5"/>
<feature type="signal peptide" evidence="1">
    <location>
        <begin position="1"/>
        <end position="25"/>
    </location>
</feature>
<protein>
    <submittedName>
        <fullName evidence="2">Lipoprotein bor</fullName>
    </submittedName>
</protein>
<dbReference type="OrthoDB" id="332829at2"/>
<proteinExistence type="predicted"/>
<evidence type="ECO:0000313" key="3">
    <source>
        <dbReference type="Proteomes" id="UP000192132"/>
    </source>
</evidence>
<keyword evidence="1" id="KW-0732">Signal</keyword>
<evidence type="ECO:0000313" key="2">
    <source>
        <dbReference type="EMBL" id="ONG41650.1"/>
    </source>
</evidence>
<reference evidence="2 3" key="1">
    <citation type="submission" date="2016-10" db="EMBL/GenBank/DDBJ databases">
        <title>Draft Genome sequence of Alkanindiges sp. strain H1.</title>
        <authorList>
            <person name="Subhash Y."/>
            <person name="Lee S."/>
        </authorList>
    </citation>
    <scope>NUCLEOTIDE SEQUENCE [LARGE SCALE GENOMIC DNA]</scope>
    <source>
        <strain evidence="2 3">H1</strain>
    </source>
</reference>
<comment type="caution">
    <text evidence="2">The sequence shown here is derived from an EMBL/GenBank/DDBJ whole genome shotgun (WGS) entry which is preliminary data.</text>
</comment>
<keyword evidence="3" id="KW-1185">Reference proteome</keyword>
<dbReference type="PROSITE" id="PS51257">
    <property type="entry name" value="PROKAR_LIPOPROTEIN"/>
    <property type="match status" value="1"/>
</dbReference>
<organism evidence="2 3">
    <name type="scientific">Alkanindiges hydrocarboniclasticus</name>
    <dbReference type="NCBI Taxonomy" id="1907941"/>
    <lineage>
        <taxon>Bacteria</taxon>
        <taxon>Pseudomonadati</taxon>
        <taxon>Pseudomonadota</taxon>
        <taxon>Gammaproteobacteria</taxon>
        <taxon>Moraxellales</taxon>
        <taxon>Moraxellaceae</taxon>
        <taxon>Alkanindiges</taxon>
    </lineage>
</organism>
<feature type="chain" id="PRO_5012187818" evidence="1">
    <location>
        <begin position="26"/>
        <end position="95"/>
    </location>
</feature>
<name>A0A1S8CYV5_9GAMM</name>
<dbReference type="RefSeq" id="WP_076877404.1">
    <property type="nucleotide sequence ID" value="NZ_MLCN01000008.1"/>
</dbReference>
<keyword evidence="2" id="KW-0449">Lipoprotein</keyword>
<evidence type="ECO:0000256" key="1">
    <source>
        <dbReference type="SAM" id="SignalP"/>
    </source>
</evidence>
<accession>A0A1S8CYV5</accession>
<dbReference type="InterPro" id="IPR010438">
    <property type="entry name" value="Lambda_Bor"/>
</dbReference>
<sequence length="95" mass="10253">MKKIAIASLLAILASGCTTQTYLMANGGNSTPSYNKMQPFFVSGIGQEQEVNAAEVCDGADKIAKVQTQQTFLNGLLGNLTYGLFTPRQIRVYCK</sequence>
<dbReference type="Pfam" id="PF06291">
    <property type="entry name" value="Lambda_Bor"/>
    <property type="match status" value="1"/>
</dbReference>
<dbReference type="STRING" id="1907941.BKE30_04305"/>